<evidence type="ECO:0000256" key="2">
    <source>
        <dbReference type="ARBA" id="ARBA00022806"/>
    </source>
</evidence>
<comment type="caution">
    <text evidence="7">The sequence shown here is derived from an EMBL/GenBank/DDBJ whole genome shotgun (WGS) entry which is preliminary data.</text>
</comment>
<dbReference type="InterPro" id="IPR007527">
    <property type="entry name" value="Znf_SWIM"/>
</dbReference>
<keyword evidence="1" id="KW-0378">Hydrolase</keyword>
<dbReference type="Gene3D" id="3.40.50.10810">
    <property type="entry name" value="Tandem AAA-ATPase domain"/>
    <property type="match status" value="1"/>
</dbReference>
<gene>
    <name evidence="7" type="ORF">P3W55_06130</name>
</gene>
<dbReference type="PROSITE" id="PS51192">
    <property type="entry name" value="HELICASE_ATP_BIND_1"/>
    <property type="match status" value="1"/>
</dbReference>
<dbReference type="EMBL" id="JARJLR010000121">
    <property type="protein sequence ID" value="MDF3841289.1"/>
    <property type="molecule type" value="Genomic_DNA"/>
</dbReference>
<dbReference type="InterPro" id="IPR014001">
    <property type="entry name" value="Helicase_ATP-bd"/>
</dbReference>
<keyword evidence="3" id="KW-0479">Metal-binding</keyword>
<feature type="domain" description="SWIM-type" evidence="4">
    <location>
        <begin position="58"/>
        <end position="92"/>
    </location>
</feature>
<keyword evidence="3" id="KW-0862">Zinc</keyword>
<dbReference type="InterPro" id="IPR049730">
    <property type="entry name" value="SNF2/RAD54-like_C"/>
</dbReference>
<proteinExistence type="predicted"/>
<dbReference type="PROSITE" id="PS50966">
    <property type="entry name" value="ZF_SWIM"/>
    <property type="match status" value="1"/>
</dbReference>
<dbReference type="Proteomes" id="UP001220662">
    <property type="component" value="Unassembled WGS sequence"/>
</dbReference>
<sequence length="1102" mass="123629">MPPFIEHLRRIPWRRLFPSVTLVRGEAYAREGRIQITRLTERTLDSVCDGSGSNRYRQRIGLSASGDTLDCQCDCPVGFDCKHCAAALLHLLEGLPPSTSAEPAPAARPPQRTATELSYDLQHWLRKLPAVLREQPPGTALHESPLYYRLTKSGRILIHTAAHTAGGKLQGYLRISSIAQSLPCVDAVDQQILVRALDAPGTQPHTSEIALKGRKGAELLELILRSGRLFLDLGPPASQLLAGPELPARLAWRRDEYGDYRVAWDTDAEPRPQLLTQLTPPWYLDRKNLRVGPLHHGLPEALASYLPSAPPVSEEEAMLFALQLKELAPQAPLPVSYAEQRLEDVRPVPHLYLTSLTQRSYSRERYGFVEELRHLAALDFAYQGQRVHGPARKDQPIRFHVDGSFVTIERQPKIEQALRKSLQKLGLEKLGKYDTPRQLEYKSEVFSADAERWPAVLRGLPKLREQGWVVEMADEFLLDFSEVEDWFVHIEEEAGNAWFDLELGIRVDGQEVSLLQPLLELLRQRPEALRDGAANAPGAELPIRLHAHRQADGKPLKVSLPLERVKAILQVLEGLYLASPENNGDSLRLSSADAGLLAPLDEHPLHWQGGERLLRFAKRLRDHHQQACQPPEGLRAELRPYQLQGLAWMQALRELEVGGILGDDMGLGKTLQVLAHVLTEKRAGRLDRPALVLMPTSLVANWQDEAQRFAPDLRVLTLHGSDRHKGFDELGQYDLLLSTYALLPRDIEALSRQPLHLAVFDEAQYLKNASSKSARAAAKLDARQRLCLTGTPLENHLGELWALFDLVMPGWLGDARSFARLYRTPIEKAGDSQRLAHLNARIKPFLLRRKKEQVANELPPKSEITHWVELSDVQRDLYETVRLAMDSKVRAEIQRKGLARSHIVVLEALLKLRQVCCDPRLLDQTLPAAGSGKLAGLLEMLDELLEEGRRVLLFSQFTSMLELIQAELEQRGIPYALLTGDTRDRRQPVEDFQQGRVPLFLISLKAGGTGLNLTAADTVIHYDPWWNPAVEQQATDRAYRIGQDKPVFVYKLIARGTLEEKIQQLQARKAALAAGVLEEGKDSGLQLQDSDIDALFAPLPKA</sequence>
<feature type="domain" description="Helicase C-terminal" evidence="6">
    <location>
        <begin position="936"/>
        <end position="1093"/>
    </location>
</feature>
<dbReference type="GO" id="GO:0004386">
    <property type="term" value="F:helicase activity"/>
    <property type="evidence" value="ECO:0007669"/>
    <property type="project" value="UniProtKB-KW"/>
</dbReference>
<dbReference type="FunFam" id="3.40.50.300:FF:000533">
    <property type="entry name" value="Helicase, Snf2 family"/>
    <property type="match status" value="1"/>
</dbReference>
<dbReference type="GO" id="GO:0008270">
    <property type="term" value="F:zinc ion binding"/>
    <property type="evidence" value="ECO:0007669"/>
    <property type="project" value="UniProtKB-KW"/>
</dbReference>
<dbReference type="GO" id="GO:0016787">
    <property type="term" value="F:hydrolase activity"/>
    <property type="evidence" value="ECO:0007669"/>
    <property type="project" value="UniProtKB-KW"/>
</dbReference>
<dbReference type="RefSeq" id="WP_081884556.1">
    <property type="nucleotide sequence ID" value="NZ_JADUCQ010000004.1"/>
</dbReference>
<dbReference type="Pfam" id="PF00271">
    <property type="entry name" value="Helicase_C"/>
    <property type="match status" value="1"/>
</dbReference>
<dbReference type="Pfam" id="PF00176">
    <property type="entry name" value="SNF2-rel_dom"/>
    <property type="match status" value="1"/>
</dbReference>
<name>A0AAW6P565_9PSED</name>
<dbReference type="GO" id="GO:0005524">
    <property type="term" value="F:ATP binding"/>
    <property type="evidence" value="ECO:0007669"/>
    <property type="project" value="InterPro"/>
</dbReference>
<dbReference type="PANTHER" id="PTHR10799">
    <property type="entry name" value="SNF2/RAD54 HELICASE FAMILY"/>
    <property type="match status" value="1"/>
</dbReference>
<accession>A0AAW6P565</accession>
<evidence type="ECO:0000259" key="5">
    <source>
        <dbReference type="PROSITE" id="PS51192"/>
    </source>
</evidence>
<evidence type="ECO:0000259" key="4">
    <source>
        <dbReference type="PROSITE" id="PS50966"/>
    </source>
</evidence>
<organism evidence="7 8">
    <name type="scientific">Pseudomonas citronellolis</name>
    <dbReference type="NCBI Taxonomy" id="53408"/>
    <lineage>
        <taxon>Bacteria</taxon>
        <taxon>Pseudomonadati</taxon>
        <taxon>Pseudomonadota</taxon>
        <taxon>Gammaproteobacteria</taxon>
        <taxon>Pseudomonadales</taxon>
        <taxon>Pseudomonadaceae</taxon>
        <taxon>Pseudomonas</taxon>
    </lineage>
</organism>
<dbReference type="InterPro" id="IPR038718">
    <property type="entry name" value="SNF2-like_sf"/>
</dbReference>
<keyword evidence="2 7" id="KW-0547">Nucleotide-binding</keyword>
<dbReference type="CDD" id="cd18793">
    <property type="entry name" value="SF2_C_SNF"/>
    <property type="match status" value="1"/>
</dbReference>
<dbReference type="InterPro" id="IPR027417">
    <property type="entry name" value="P-loop_NTPase"/>
</dbReference>
<dbReference type="SMART" id="SM00487">
    <property type="entry name" value="DEXDc"/>
    <property type="match status" value="1"/>
</dbReference>
<keyword evidence="3" id="KW-0863">Zinc-finger</keyword>
<dbReference type="SUPFAM" id="SSF52540">
    <property type="entry name" value="P-loop containing nucleoside triphosphate hydrolases"/>
    <property type="match status" value="2"/>
</dbReference>
<protein>
    <submittedName>
        <fullName evidence="7">DEAD/DEAH box helicase</fullName>
    </submittedName>
</protein>
<evidence type="ECO:0000256" key="3">
    <source>
        <dbReference type="PROSITE-ProRule" id="PRU00325"/>
    </source>
</evidence>
<evidence type="ECO:0000256" key="1">
    <source>
        <dbReference type="ARBA" id="ARBA00022801"/>
    </source>
</evidence>
<dbReference type="InterPro" id="IPR001650">
    <property type="entry name" value="Helicase_C-like"/>
</dbReference>
<reference evidence="7" key="1">
    <citation type="submission" date="2023-03" db="EMBL/GenBank/DDBJ databases">
        <title>Draft assemblies of triclosan tolerant bacteria isolated from returned activated sludge.</title>
        <authorList>
            <person name="Van Hamelsveld S."/>
        </authorList>
    </citation>
    <scope>NUCLEOTIDE SEQUENCE</scope>
    <source>
        <strain evidence="7">GW210015_S63</strain>
    </source>
</reference>
<dbReference type="PROSITE" id="PS51194">
    <property type="entry name" value="HELICASE_CTER"/>
    <property type="match status" value="1"/>
</dbReference>
<evidence type="ECO:0000313" key="7">
    <source>
        <dbReference type="EMBL" id="MDF3841289.1"/>
    </source>
</evidence>
<dbReference type="InterPro" id="IPR000330">
    <property type="entry name" value="SNF2_N"/>
</dbReference>
<keyword evidence="2 7" id="KW-0067">ATP-binding</keyword>
<dbReference type="Gene3D" id="3.40.50.300">
    <property type="entry name" value="P-loop containing nucleotide triphosphate hydrolases"/>
    <property type="match status" value="1"/>
</dbReference>
<evidence type="ECO:0000313" key="8">
    <source>
        <dbReference type="Proteomes" id="UP001220662"/>
    </source>
</evidence>
<dbReference type="CDD" id="cd18012">
    <property type="entry name" value="DEXQc_arch_SWI2_SNF2"/>
    <property type="match status" value="1"/>
</dbReference>
<dbReference type="Pfam" id="PF04434">
    <property type="entry name" value="SWIM"/>
    <property type="match status" value="1"/>
</dbReference>
<feature type="domain" description="Helicase ATP-binding" evidence="5">
    <location>
        <begin position="650"/>
        <end position="810"/>
    </location>
</feature>
<dbReference type="AlphaFoldDB" id="A0AAW6P565"/>
<dbReference type="SMART" id="SM00490">
    <property type="entry name" value="HELICc"/>
    <property type="match status" value="1"/>
</dbReference>
<evidence type="ECO:0000259" key="6">
    <source>
        <dbReference type="PROSITE" id="PS51194"/>
    </source>
</evidence>
<keyword evidence="2 7" id="KW-0347">Helicase</keyword>